<dbReference type="Pfam" id="PF09586">
    <property type="entry name" value="YfhO"/>
    <property type="match status" value="1"/>
</dbReference>
<dbReference type="AlphaFoldDB" id="A0A1N7J978"/>
<feature type="transmembrane region" description="Helical" evidence="1">
    <location>
        <begin position="313"/>
        <end position="334"/>
    </location>
</feature>
<dbReference type="PANTHER" id="PTHR38454">
    <property type="entry name" value="INTEGRAL MEMBRANE PROTEIN-RELATED"/>
    <property type="match status" value="1"/>
</dbReference>
<feature type="transmembrane region" description="Helical" evidence="1">
    <location>
        <begin position="204"/>
        <end position="224"/>
    </location>
</feature>
<feature type="transmembrane region" description="Helical" evidence="1">
    <location>
        <begin position="239"/>
        <end position="263"/>
    </location>
</feature>
<feature type="transmembrane region" description="Helical" evidence="1">
    <location>
        <begin position="139"/>
        <end position="158"/>
    </location>
</feature>
<feature type="transmembrane region" description="Helical" evidence="1">
    <location>
        <begin position="76"/>
        <end position="96"/>
    </location>
</feature>
<feature type="transmembrane region" description="Helical" evidence="1">
    <location>
        <begin position="346"/>
        <end position="363"/>
    </location>
</feature>
<dbReference type="InterPro" id="IPR018580">
    <property type="entry name" value="Uncharacterised_YfhO"/>
</dbReference>
<organism evidence="2 3">
    <name type="scientific">Salimicrobium flavidum</name>
    <dbReference type="NCBI Taxonomy" id="570947"/>
    <lineage>
        <taxon>Bacteria</taxon>
        <taxon>Bacillati</taxon>
        <taxon>Bacillota</taxon>
        <taxon>Bacilli</taxon>
        <taxon>Bacillales</taxon>
        <taxon>Bacillaceae</taxon>
        <taxon>Salimicrobium</taxon>
    </lineage>
</organism>
<keyword evidence="3" id="KW-1185">Reference proteome</keyword>
<feature type="transmembrane region" description="Helical" evidence="1">
    <location>
        <begin position="108"/>
        <end position="133"/>
    </location>
</feature>
<evidence type="ECO:0000313" key="3">
    <source>
        <dbReference type="Proteomes" id="UP000187608"/>
    </source>
</evidence>
<feature type="transmembrane region" description="Helical" evidence="1">
    <location>
        <begin position="283"/>
        <end position="301"/>
    </location>
</feature>
<dbReference type="EMBL" id="FTOC01000004">
    <property type="protein sequence ID" value="SIS45811.1"/>
    <property type="molecule type" value="Genomic_DNA"/>
</dbReference>
<sequence length="862" mass="97628">MTKKQIMLLLSFSLLTAILAHAFFLYQWNEGQYLVGPDDGLSQMIPFKEMLYDQFTDGEFFYSYEFGLGGGTYSQLAYYFSLNIFFFFTVAVVFMLETFAVIGEPDVLFWAQSTVFFSITRMFLVLIITTLVFRYLTGRLVPSFTGAVFYATAAKYFHHVTYWEFFGDAFLWLPLLVLGVEKIIRENKPGWLIVATALSFFDNFYFAYINGFFTGMYILLRWFIPISTMETTKMKQMKVYVPAVGLGFGIGTIGFIPAVWGFLQNVRPPYNQEIALVEGTTNILYDSIYLIVPALFLLMLLLRPLYQNRGFRFFAIISLILIGLHFIPYAASFFNGFSAPQHRYEYLASFTIGGAIATGLPLLKSLKLRDVRRAGIGMGILYILFLLGDTSLQIMSPWSILVLIGTAVTYLFLGSSPLNARRGILPLVIVAITVQLVIMNTYQWDKLFRGGEVHESSKEYILSSDYIGTEQQQLIQKATASSPLARVSWMADGRYNTPIIQGFQGTSAYSSILNGNLLNYYYHDLEIDMKRESVSRYSGFGDRANLHSLWLGNYVMYEKGEEDNAPYGFERMMDSENFVIYENTNPLPYVQISDKIYSEESLENSHPISREDAMLKGLIVKGATTTSSDLPSHRNLADEVSVESIGGSYAEGQLDITADEGGIDLILPEETMASDAEDIYVSFYLLHNDKEAPLFSLEVNDFYTTRKSRDSIYKTGVNDITIRVPKEKVISIRMREGSYTLEEIGVFAEDYQTLEEASQNAGNRGDVTRNGNRITIDSLEVQSDGYLAIPVPFEKGWSVKVDGEQRETAEVNYSMLGTSIESGDKKVEFTYHPPYFRSTLLVTSFSILLSIVWIVRRGRKSP</sequence>
<keyword evidence="1" id="KW-0812">Transmembrane</keyword>
<dbReference type="OrthoDB" id="9815466at2"/>
<dbReference type="RefSeq" id="WP_076558362.1">
    <property type="nucleotide sequence ID" value="NZ_FTOC01000004.1"/>
</dbReference>
<keyword evidence="1" id="KW-0472">Membrane</keyword>
<gene>
    <name evidence="2" type="ORF">SAMN05421687_104175</name>
</gene>
<dbReference type="STRING" id="570947.SAMN05421687_104175"/>
<accession>A0A1N7J978</accession>
<evidence type="ECO:0000256" key="1">
    <source>
        <dbReference type="SAM" id="Phobius"/>
    </source>
</evidence>
<name>A0A1N7J978_9BACI</name>
<feature type="transmembrane region" description="Helical" evidence="1">
    <location>
        <begin position="394"/>
        <end position="413"/>
    </location>
</feature>
<feature type="transmembrane region" description="Helical" evidence="1">
    <location>
        <begin position="370"/>
        <end position="388"/>
    </location>
</feature>
<keyword evidence="1" id="KW-1133">Transmembrane helix</keyword>
<feature type="transmembrane region" description="Helical" evidence="1">
    <location>
        <begin position="425"/>
        <end position="444"/>
    </location>
</feature>
<dbReference type="Proteomes" id="UP000187608">
    <property type="component" value="Unassembled WGS sequence"/>
</dbReference>
<feature type="transmembrane region" description="Helical" evidence="1">
    <location>
        <begin position="835"/>
        <end position="855"/>
    </location>
</feature>
<reference evidence="3" key="1">
    <citation type="submission" date="2017-01" db="EMBL/GenBank/DDBJ databases">
        <authorList>
            <person name="Varghese N."/>
            <person name="Submissions S."/>
        </authorList>
    </citation>
    <scope>NUCLEOTIDE SEQUENCE [LARGE SCALE GENOMIC DNA]</scope>
    <source>
        <strain evidence="3">DSM 23127</strain>
    </source>
</reference>
<proteinExistence type="predicted"/>
<evidence type="ECO:0000313" key="2">
    <source>
        <dbReference type="EMBL" id="SIS45811.1"/>
    </source>
</evidence>
<protein>
    <submittedName>
        <fullName evidence="2">Uncharacterized membrane protein YfhO</fullName>
    </submittedName>
</protein>
<dbReference type="PANTHER" id="PTHR38454:SF1">
    <property type="entry name" value="INTEGRAL MEMBRANE PROTEIN"/>
    <property type="match status" value="1"/>
</dbReference>